<dbReference type="AlphaFoldDB" id="A0A3P7MK65"/>
<proteinExistence type="inferred from homology"/>
<comment type="similarity">
    <text evidence="1">Belongs to the eukaryotic ribosomal protein eL13 family.</text>
</comment>
<sequence>QPGRKLRRRENRQKKALAISPRPVAGLLRYFVFSFVANVERLKEYKSKLILFPKKLSAPRKGDSNPEELKVAAQLHGDILPVSNVIDYEAPRAINEAEKKVEIYRHLRRLRADKKYAGIREKRAKEAAEENK</sequence>
<keyword evidence="9" id="KW-1185">Reference proteome</keyword>
<dbReference type="GO" id="GO:0003735">
    <property type="term" value="F:structural constituent of ribosome"/>
    <property type="evidence" value="ECO:0007669"/>
    <property type="project" value="InterPro"/>
</dbReference>
<dbReference type="GO" id="GO:0003723">
    <property type="term" value="F:RNA binding"/>
    <property type="evidence" value="ECO:0007669"/>
    <property type="project" value="TreeGrafter"/>
</dbReference>
<accession>A0A3P7MK65</accession>
<reference evidence="8 9" key="1">
    <citation type="submission" date="2018-11" db="EMBL/GenBank/DDBJ databases">
        <authorList>
            <consortium name="Pathogen Informatics"/>
        </authorList>
    </citation>
    <scope>NUCLEOTIDE SEQUENCE [LARGE SCALE GENOMIC DNA]</scope>
</reference>
<comment type="function">
    <text evidence="6">Component of the ribosome, a large ribonucleoprotein complex responsible for the synthesis of proteins in the cell. The small ribosomal subunit (SSU) binds messenger RNAs (mRNAs) and translates the encoded message by selecting cognate aminoacyl-transfer RNA (tRNA) molecules. The large subunit (LSU) contains the ribosomal catalytic site termed the peptidyl transferase center (PTC), which catalyzes the formation of peptide bonds, thereby polymerizing the amino acids delivered by tRNAs into a polypeptide chain. The nascent polypeptides leave the ribosome through a tunnel in the LSU and interact with protein factors that function in enzymatic processing, targeting, and the membrane insertion of nascent chains at the exit of the ribosomal tunnel. As part of the LSU, it is probably required for its formation and the maturation of rRNAs.</text>
</comment>
<evidence type="ECO:0000313" key="9">
    <source>
        <dbReference type="Proteomes" id="UP000271889"/>
    </source>
</evidence>
<evidence type="ECO:0000256" key="6">
    <source>
        <dbReference type="ARBA" id="ARBA00058367"/>
    </source>
</evidence>
<keyword evidence="3" id="KW-0687">Ribonucleoprotein</keyword>
<dbReference type="Pfam" id="PF01294">
    <property type="entry name" value="Ribosomal_L13e"/>
    <property type="match status" value="1"/>
</dbReference>
<organism evidence="8 9">
    <name type="scientific">Cylicostephanus goldi</name>
    <name type="common">Nematode worm</name>
    <dbReference type="NCBI Taxonomy" id="71465"/>
    <lineage>
        <taxon>Eukaryota</taxon>
        <taxon>Metazoa</taxon>
        <taxon>Ecdysozoa</taxon>
        <taxon>Nematoda</taxon>
        <taxon>Chromadorea</taxon>
        <taxon>Rhabditida</taxon>
        <taxon>Rhabditina</taxon>
        <taxon>Rhabditomorpha</taxon>
        <taxon>Strongyloidea</taxon>
        <taxon>Strongylidae</taxon>
        <taxon>Cylicostephanus</taxon>
    </lineage>
</organism>
<dbReference type="OrthoDB" id="10264538at2759"/>
<evidence type="ECO:0000256" key="5">
    <source>
        <dbReference type="ARBA" id="ARBA00035321"/>
    </source>
</evidence>
<evidence type="ECO:0000313" key="8">
    <source>
        <dbReference type="EMBL" id="VDN23717.1"/>
    </source>
</evidence>
<dbReference type="GO" id="GO:0006412">
    <property type="term" value="P:translation"/>
    <property type="evidence" value="ECO:0007669"/>
    <property type="project" value="InterPro"/>
</dbReference>
<dbReference type="Gene3D" id="1.20.5.110">
    <property type="match status" value="1"/>
</dbReference>
<gene>
    <name evidence="8" type="ORF">CGOC_LOCUS9658</name>
</gene>
<evidence type="ECO:0000256" key="7">
    <source>
        <dbReference type="ARBA" id="ARBA00065437"/>
    </source>
</evidence>
<protein>
    <recommendedName>
        <fullName evidence="4">Large ribosomal subunit protein eL13</fullName>
    </recommendedName>
    <alternativeName>
        <fullName evidence="5">60S ribosomal protein L13</fullName>
    </alternativeName>
</protein>
<name>A0A3P7MK65_CYLGO</name>
<dbReference type="EMBL" id="UYRV01107777">
    <property type="protein sequence ID" value="VDN23717.1"/>
    <property type="molecule type" value="Genomic_DNA"/>
</dbReference>
<dbReference type="GO" id="GO:0022625">
    <property type="term" value="C:cytosolic large ribosomal subunit"/>
    <property type="evidence" value="ECO:0007669"/>
    <property type="project" value="TreeGrafter"/>
</dbReference>
<dbReference type="PANTHER" id="PTHR11722">
    <property type="entry name" value="60S RIBOSOMAL PROTEIN L13"/>
    <property type="match status" value="1"/>
</dbReference>
<evidence type="ECO:0000256" key="4">
    <source>
        <dbReference type="ARBA" id="ARBA00035216"/>
    </source>
</evidence>
<keyword evidence="2" id="KW-0689">Ribosomal protein</keyword>
<comment type="subunit">
    <text evidence="7">Component of the 60S large ribosomal subunit (LSU).</text>
</comment>
<evidence type="ECO:0000256" key="3">
    <source>
        <dbReference type="ARBA" id="ARBA00023274"/>
    </source>
</evidence>
<dbReference type="PANTHER" id="PTHR11722:SF0">
    <property type="entry name" value="LARGE RIBOSOMAL SUBUNIT PROTEIN EL13"/>
    <property type="match status" value="1"/>
</dbReference>
<dbReference type="InterPro" id="IPR001380">
    <property type="entry name" value="Ribosomal_eL13"/>
</dbReference>
<feature type="non-terminal residue" evidence="8">
    <location>
        <position position="1"/>
    </location>
</feature>
<dbReference type="Proteomes" id="UP000271889">
    <property type="component" value="Unassembled WGS sequence"/>
</dbReference>
<evidence type="ECO:0000256" key="1">
    <source>
        <dbReference type="ARBA" id="ARBA00005640"/>
    </source>
</evidence>
<evidence type="ECO:0000256" key="2">
    <source>
        <dbReference type="ARBA" id="ARBA00022980"/>
    </source>
</evidence>
<dbReference type="FunFam" id="1.20.5.110:FF:000003">
    <property type="entry name" value="60S ribosomal protein L13"/>
    <property type="match status" value="1"/>
</dbReference>